<dbReference type="Proteomes" id="UP000193346">
    <property type="component" value="Unassembled WGS sequence"/>
</dbReference>
<accession>A0ABX3WIM5</accession>
<dbReference type="RefSeq" id="WP_004285818.1">
    <property type="nucleotide sequence ID" value="NZ_CP091509.1"/>
</dbReference>
<dbReference type="Gene3D" id="6.20.450.20">
    <property type="match status" value="1"/>
</dbReference>
<evidence type="ECO:0000313" key="2">
    <source>
        <dbReference type="Proteomes" id="UP000193346"/>
    </source>
</evidence>
<gene>
    <name evidence="1" type="ORF">BV913_11730</name>
</gene>
<sequence>MAETALKLDPRLSEFDSPNEADSYLQWLENKVESARAASTVSHEEALAHFEQQRMKRLERLKNAHH</sequence>
<reference evidence="1 2" key="1">
    <citation type="submission" date="2017-01" db="EMBL/GenBank/DDBJ databases">
        <authorList>
            <person name="Wolfgang W.J."/>
            <person name="Cole J."/>
            <person name="Wroblewski D."/>
            <person name="Mcginnis J."/>
            <person name="Musser K.A."/>
        </authorList>
    </citation>
    <scope>NUCLEOTIDE SEQUENCE [LARGE SCALE GENOMIC DNA]</scope>
    <source>
        <strain evidence="1 2">93087</strain>
    </source>
</reference>
<comment type="caution">
    <text evidence="1">The sequence shown here is derived from an EMBL/GenBank/DDBJ whole genome shotgun (WGS) entry which is preliminary data.</text>
</comment>
<name>A0ABX3WIM5_9NEIS</name>
<keyword evidence="2" id="KW-1185">Reference proteome</keyword>
<dbReference type="EMBL" id="MTAC01000046">
    <property type="protein sequence ID" value="OSI28322.1"/>
    <property type="molecule type" value="Genomic_DNA"/>
</dbReference>
<organism evidence="1 2">
    <name type="scientific">Neisseria dumasiana</name>
    <dbReference type="NCBI Taxonomy" id="1931275"/>
    <lineage>
        <taxon>Bacteria</taxon>
        <taxon>Pseudomonadati</taxon>
        <taxon>Pseudomonadota</taxon>
        <taxon>Betaproteobacteria</taxon>
        <taxon>Neisseriales</taxon>
        <taxon>Neisseriaceae</taxon>
        <taxon>Neisseria</taxon>
    </lineage>
</organism>
<evidence type="ECO:0008006" key="3">
    <source>
        <dbReference type="Google" id="ProtNLM"/>
    </source>
</evidence>
<protein>
    <recommendedName>
        <fullName evidence="3">Stability determinant</fullName>
    </recommendedName>
</protein>
<evidence type="ECO:0000313" key="1">
    <source>
        <dbReference type="EMBL" id="OSI28322.1"/>
    </source>
</evidence>
<proteinExistence type="predicted"/>